<dbReference type="OrthoDB" id="7866866at2"/>
<dbReference type="Proteomes" id="UP000244940">
    <property type="component" value="Unassembled WGS sequence"/>
</dbReference>
<dbReference type="GeneID" id="94366378"/>
<accession>A0A2U2C6J7</accession>
<evidence type="ECO:0000259" key="1">
    <source>
        <dbReference type="Pfam" id="PF01471"/>
    </source>
</evidence>
<name>A0A2U2C6J7_9RHOB</name>
<reference evidence="2 3" key="1">
    <citation type="submission" date="2018-05" db="EMBL/GenBank/DDBJ databases">
        <title>Pararhodobacter marina sp. nov., isolated from deep-sea water of the Indian Ocean.</title>
        <authorList>
            <person name="Lai Q.Sr."/>
            <person name="Liu X."/>
            <person name="Shao Z."/>
        </authorList>
    </citation>
    <scope>NUCLEOTIDE SEQUENCE [LARGE SCALE GENOMIC DNA]</scope>
    <source>
        <strain evidence="2 3">CIC4N-9</strain>
    </source>
</reference>
<dbReference type="EMBL" id="QEYD01000010">
    <property type="protein sequence ID" value="PWE27526.1"/>
    <property type="molecule type" value="Genomic_DNA"/>
</dbReference>
<organism evidence="2 3">
    <name type="scientific">Pararhodobacter marinus</name>
    <dbReference type="NCBI Taxonomy" id="2184063"/>
    <lineage>
        <taxon>Bacteria</taxon>
        <taxon>Pseudomonadati</taxon>
        <taxon>Pseudomonadota</taxon>
        <taxon>Alphaproteobacteria</taxon>
        <taxon>Rhodobacterales</taxon>
        <taxon>Paracoccaceae</taxon>
        <taxon>Pararhodobacter</taxon>
    </lineage>
</organism>
<protein>
    <recommendedName>
        <fullName evidence="1">Peptidoglycan binding-like domain-containing protein</fullName>
    </recommendedName>
</protein>
<sequence length="377" mass="41717">MVSKLVSVLSLTILGLVVSPVVFSSPVHALSAHVRCLQDQLNAAGYRDGPVDGQVEDTTRGALENFARDHGLQIRSELTSDNAVTWCRRLGLNDPALRAYWPSARRPVALSIAHDIPRDLAERVENRLEAEIRSLSALLGLDLSATDDVIVVRNETWRESLPRMQALRGAGDSPFFAQAMERHCTGTNRLGGWTVSGLTIFCLRNDAVLGETFSERDLRHALRHEAVHLIQHQVSALRVRRINETPGWDPHELPIWMAEGTAVILEGRYPAQSAVSTADRRLLSTFDNRDWPDLRQLETRLGLKIDYDGVYLGGAVAVSYLIARHGGYRALGNLYERMGEGRHFDSAFAEAFGLPLAGFYDEFAALGRTGTDGLLSR</sequence>
<dbReference type="Pfam" id="PF01471">
    <property type="entry name" value="PG_binding_1"/>
    <property type="match status" value="1"/>
</dbReference>
<dbReference type="InterPro" id="IPR002477">
    <property type="entry name" value="Peptidoglycan-bd-like"/>
</dbReference>
<dbReference type="SUPFAM" id="SSF47090">
    <property type="entry name" value="PGBD-like"/>
    <property type="match status" value="1"/>
</dbReference>
<dbReference type="RefSeq" id="WP_109534338.1">
    <property type="nucleotide sequence ID" value="NZ_QEYD01000010.1"/>
</dbReference>
<proteinExistence type="predicted"/>
<dbReference type="InterPro" id="IPR036366">
    <property type="entry name" value="PGBDSf"/>
</dbReference>
<dbReference type="InterPro" id="IPR036365">
    <property type="entry name" value="PGBD-like_sf"/>
</dbReference>
<evidence type="ECO:0000313" key="3">
    <source>
        <dbReference type="Proteomes" id="UP000244940"/>
    </source>
</evidence>
<dbReference type="AlphaFoldDB" id="A0A2U2C6J7"/>
<gene>
    <name evidence="2" type="ORF">C4N9_15890</name>
</gene>
<keyword evidence="3" id="KW-1185">Reference proteome</keyword>
<dbReference type="Gene3D" id="1.10.101.10">
    <property type="entry name" value="PGBD-like superfamily/PGBD"/>
    <property type="match status" value="1"/>
</dbReference>
<comment type="caution">
    <text evidence="2">The sequence shown here is derived from an EMBL/GenBank/DDBJ whole genome shotgun (WGS) entry which is preliminary data.</text>
</comment>
<feature type="domain" description="Peptidoglycan binding-like" evidence="1">
    <location>
        <begin position="34"/>
        <end position="73"/>
    </location>
</feature>
<evidence type="ECO:0000313" key="2">
    <source>
        <dbReference type="EMBL" id="PWE27526.1"/>
    </source>
</evidence>